<name>A0ABY9VUB6_9ACTN</name>
<proteinExistence type="predicted"/>
<dbReference type="Proteomes" id="UP001303236">
    <property type="component" value="Chromosome"/>
</dbReference>
<dbReference type="InterPro" id="IPR029074">
    <property type="entry name" value="Imm49"/>
</dbReference>
<accession>A0ABY9VUB6</accession>
<protein>
    <submittedName>
        <fullName evidence="1">Immunity 49 family protein</fullName>
    </submittedName>
</protein>
<evidence type="ECO:0000313" key="2">
    <source>
        <dbReference type="Proteomes" id="UP001303236"/>
    </source>
</evidence>
<keyword evidence="2" id="KW-1185">Reference proteome</keyword>
<evidence type="ECO:0000313" key="1">
    <source>
        <dbReference type="EMBL" id="WNF27165.1"/>
    </source>
</evidence>
<dbReference type="Pfam" id="PF15575">
    <property type="entry name" value="Imm49"/>
    <property type="match status" value="1"/>
</dbReference>
<reference evidence="1 2" key="1">
    <citation type="submission" date="2023-09" db="EMBL/GenBank/DDBJ databases">
        <title>Genome completion map analysis of the actinomycetes C11-1.</title>
        <authorList>
            <person name="Qin P."/>
            <person name="Guan P."/>
        </authorList>
    </citation>
    <scope>NUCLEOTIDE SEQUENCE [LARGE SCALE GENOMIC DNA]</scope>
    <source>
        <strain evidence="1 2">C11-1</strain>
    </source>
</reference>
<dbReference type="EMBL" id="CP134500">
    <property type="protein sequence ID" value="WNF27165.1"/>
    <property type="molecule type" value="Genomic_DNA"/>
</dbReference>
<gene>
    <name evidence="1" type="ORF">RI138_10110</name>
</gene>
<sequence>MTITVQRHTISRQLLPRREPSIPKHTAQLLARIEDSPFALESVMSTALVTAYERTSVDPDVSWVESWEAWVTAMQAGSAIFAAATATEANVQCLIHHEKRTVSAFTQSETFVDVGHWVTAFYLAVICRNGQRLTVLCQIPIAKLRESGAVYNKYHYAWIETLQAFWLGREDFSDELVEAASGTQPGSMSTTDQDYVSRITWPPMDLLRWRATGQHDEFNRALEEALRAHKDYWSADQERADSCYGWVALAPLAMACFALDAGFPIEVDSDYLPKHLLKATWAGEFPTRINPWRRCSHHGREPRGCRTPD</sequence>
<organism evidence="1 2">
    <name type="scientific">Streptomyces durocortorensis</name>
    <dbReference type="NCBI Taxonomy" id="2811104"/>
    <lineage>
        <taxon>Bacteria</taxon>
        <taxon>Bacillati</taxon>
        <taxon>Actinomycetota</taxon>
        <taxon>Actinomycetes</taxon>
        <taxon>Kitasatosporales</taxon>
        <taxon>Streptomycetaceae</taxon>
        <taxon>Streptomyces</taxon>
    </lineage>
</organism>